<evidence type="ECO:0000313" key="3">
    <source>
        <dbReference type="Proteomes" id="UP000075883"/>
    </source>
</evidence>
<evidence type="ECO:0000313" key="2">
    <source>
        <dbReference type="EnsemblMetazoa" id="ACUA007671-PA"/>
    </source>
</evidence>
<dbReference type="EMBL" id="AXCM01007463">
    <property type="status" value="NOT_ANNOTATED_CDS"/>
    <property type="molecule type" value="Genomic_DNA"/>
</dbReference>
<feature type="transmembrane region" description="Helical" evidence="1">
    <location>
        <begin position="127"/>
        <end position="146"/>
    </location>
</feature>
<dbReference type="AlphaFoldDB" id="A0A182M299"/>
<dbReference type="EnsemblMetazoa" id="ACUA007671-RA">
    <property type="protein sequence ID" value="ACUA007671-PA"/>
    <property type="gene ID" value="ACUA007671"/>
</dbReference>
<reference evidence="2" key="2">
    <citation type="submission" date="2020-05" db="UniProtKB">
        <authorList>
            <consortium name="EnsemblMetazoa"/>
        </authorList>
    </citation>
    <scope>IDENTIFICATION</scope>
    <source>
        <strain evidence="2">A-37</strain>
    </source>
</reference>
<sequence length="176" mass="20323">MAGRPLDLRAKLLPYKLQTETDEPKRSDKNRTNPDHYFALSASECVSGQQQQHHPNKHQRTYKGGRVCRCVAGVGPAFVYLVSFRRWALWEKRRVWCKCHRRNFPYFFLWHALRSHTFTASLSPQCLLLPIALFLPFSIYLSLFGVHTKFCLLLSFSTISLSPPPPLPLPNRLGGR</sequence>
<dbReference type="VEuPathDB" id="VectorBase:ACUA007671"/>
<keyword evidence="3" id="KW-1185">Reference proteome</keyword>
<keyword evidence="1" id="KW-0472">Membrane</keyword>
<protein>
    <submittedName>
        <fullName evidence="2">Uncharacterized protein</fullName>
    </submittedName>
</protein>
<feature type="transmembrane region" description="Helical" evidence="1">
    <location>
        <begin position="67"/>
        <end position="84"/>
    </location>
</feature>
<name>A0A182M299_9DIPT</name>
<reference evidence="3" key="1">
    <citation type="submission" date="2013-09" db="EMBL/GenBank/DDBJ databases">
        <title>The Genome Sequence of Anopheles culicifacies species A.</title>
        <authorList>
            <consortium name="The Broad Institute Genomics Platform"/>
            <person name="Neafsey D.E."/>
            <person name="Besansky N."/>
            <person name="Howell P."/>
            <person name="Walton C."/>
            <person name="Young S.K."/>
            <person name="Zeng Q."/>
            <person name="Gargeya S."/>
            <person name="Fitzgerald M."/>
            <person name="Haas B."/>
            <person name="Abouelleil A."/>
            <person name="Allen A.W."/>
            <person name="Alvarado L."/>
            <person name="Arachchi H.M."/>
            <person name="Berlin A.M."/>
            <person name="Chapman S.B."/>
            <person name="Gainer-Dewar J."/>
            <person name="Goldberg J."/>
            <person name="Griggs A."/>
            <person name="Gujja S."/>
            <person name="Hansen M."/>
            <person name="Howarth C."/>
            <person name="Imamovic A."/>
            <person name="Ireland A."/>
            <person name="Larimer J."/>
            <person name="McCowan C."/>
            <person name="Murphy C."/>
            <person name="Pearson M."/>
            <person name="Poon T.W."/>
            <person name="Priest M."/>
            <person name="Roberts A."/>
            <person name="Saif S."/>
            <person name="Shea T."/>
            <person name="Sisk P."/>
            <person name="Sykes S."/>
            <person name="Wortman J."/>
            <person name="Nusbaum C."/>
            <person name="Birren B."/>
        </authorList>
    </citation>
    <scope>NUCLEOTIDE SEQUENCE [LARGE SCALE GENOMIC DNA]</scope>
    <source>
        <strain evidence="3">A-37</strain>
    </source>
</reference>
<evidence type="ECO:0000256" key="1">
    <source>
        <dbReference type="SAM" id="Phobius"/>
    </source>
</evidence>
<keyword evidence="1" id="KW-0812">Transmembrane</keyword>
<accession>A0A182M299</accession>
<keyword evidence="1" id="KW-1133">Transmembrane helix</keyword>
<organism evidence="2 3">
    <name type="scientific">Anopheles culicifacies</name>
    <dbReference type="NCBI Taxonomy" id="139723"/>
    <lineage>
        <taxon>Eukaryota</taxon>
        <taxon>Metazoa</taxon>
        <taxon>Ecdysozoa</taxon>
        <taxon>Arthropoda</taxon>
        <taxon>Hexapoda</taxon>
        <taxon>Insecta</taxon>
        <taxon>Pterygota</taxon>
        <taxon>Neoptera</taxon>
        <taxon>Endopterygota</taxon>
        <taxon>Diptera</taxon>
        <taxon>Nematocera</taxon>
        <taxon>Culicoidea</taxon>
        <taxon>Culicidae</taxon>
        <taxon>Anophelinae</taxon>
        <taxon>Anopheles</taxon>
        <taxon>culicifacies species complex</taxon>
    </lineage>
</organism>
<dbReference type="Proteomes" id="UP000075883">
    <property type="component" value="Unassembled WGS sequence"/>
</dbReference>
<proteinExistence type="predicted"/>